<accession>A0A4C1VWW1</accession>
<dbReference type="EMBL" id="BGZK01000437">
    <property type="protein sequence ID" value="GBP43508.1"/>
    <property type="molecule type" value="Genomic_DNA"/>
</dbReference>
<name>A0A4C1VWW1_EUMVA</name>
<proteinExistence type="predicted"/>
<dbReference type="Proteomes" id="UP000299102">
    <property type="component" value="Unassembled WGS sequence"/>
</dbReference>
<dbReference type="AlphaFoldDB" id="A0A4C1VWW1"/>
<comment type="caution">
    <text evidence="1">The sequence shown here is derived from an EMBL/GenBank/DDBJ whole genome shotgun (WGS) entry which is preliminary data.</text>
</comment>
<keyword evidence="2" id="KW-1185">Reference proteome</keyword>
<gene>
    <name evidence="1" type="ORF">EVAR_30465_1</name>
</gene>
<organism evidence="1 2">
    <name type="scientific">Eumeta variegata</name>
    <name type="common">Bagworm moth</name>
    <name type="synonym">Eumeta japonica</name>
    <dbReference type="NCBI Taxonomy" id="151549"/>
    <lineage>
        <taxon>Eukaryota</taxon>
        <taxon>Metazoa</taxon>
        <taxon>Ecdysozoa</taxon>
        <taxon>Arthropoda</taxon>
        <taxon>Hexapoda</taxon>
        <taxon>Insecta</taxon>
        <taxon>Pterygota</taxon>
        <taxon>Neoptera</taxon>
        <taxon>Endopterygota</taxon>
        <taxon>Lepidoptera</taxon>
        <taxon>Glossata</taxon>
        <taxon>Ditrysia</taxon>
        <taxon>Tineoidea</taxon>
        <taxon>Psychidae</taxon>
        <taxon>Oiketicinae</taxon>
        <taxon>Eumeta</taxon>
    </lineage>
</organism>
<evidence type="ECO:0000313" key="1">
    <source>
        <dbReference type="EMBL" id="GBP43508.1"/>
    </source>
</evidence>
<evidence type="ECO:0000313" key="2">
    <source>
        <dbReference type="Proteomes" id="UP000299102"/>
    </source>
</evidence>
<protein>
    <submittedName>
        <fullName evidence="1">Uncharacterized protein</fullName>
    </submittedName>
</protein>
<sequence>MRYRLKKKPRTGAAGRALFGVAKTGSNYSLQPLLSCDVSFVSATRPRPVIGGLFLIRRDGWRETNRRGESAIARAPFVRFAAVARRVINRFRVRAEAFSLFGKTSKRRRLSGESVALEPEGGGFYTYVLNLTYICTFCLMSSPHW</sequence>
<reference evidence="1 2" key="1">
    <citation type="journal article" date="2019" name="Commun. Biol.">
        <title>The bagworm genome reveals a unique fibroin gene that provides high tensile strength.</title>
        <authorList>
            <person name="Kono N."/>
            <person name="Nakamura H."/>
            <person name="Ohtoshi R."/>
            <person name="Tomita M."/>
            <person name="Numata K."/>
            <person name="Arakawa K."/>
        </authorList>
    </citation>
    <scope>NUCLEOTIDE SEQUENCE [LARGE SCALE GENOMIC DNA]</scope>
</reference>